<organism evidence="1 2">
    <name type="scientific">Pediococcus claussenii (strain ATCC BAA-344 / DSM 14800 / JCM 18046 / KCTC 3811 / LMG 21948 / P06)</name>
    <dbReference type="NCBI Taxonomy" id="701521"/>
    <lineage>
        <taxon>Bacteria</taxon>
        <taxon>Bacillati</taxon>
        <taxon>Bacillota</taxon>
        <taxon>Bacilli</taxon>
        <taxon>Lactobacillales</taxon>
        <taxon>Lactobacillaceae</taxon>
        <taxon>Pediococcus</taxon>
    </lineage>
</organism>
<evidence type="ECO:0000313" key="1">
    <source>
        <dbReference type="EMBL" id="AEV95269.1"/>
    </source>
</evidence>
<name>G8PDD4_PEDCP</name>
<gene>
    <name evidence="1" type="ordered locus">PECL_1001</name>
</gene>
<dbReference type="HOGENOM" id="CLU_2539548_0_0_9"/>
<dbReference type="Proteomes" id="UP000005444">
    <property type="component" value="Chromosome"/>
</dbReference>
<proteinExistence type="predicted"/>
<dbReference type="PATRIC" id="fig|701521.8.peg.948"/>
<dbReference type="KEGG" id="pce:PECL_1001"/>
<reference evidence="1 2" key="1">
    <citation type="journal article" date="2012" name="J. Bacteriol.">
        <title>Complete Genome Sequence of the Beer Spoilage Organism Pediococcus claussenii ATCC BAA-344T.</title>
        <authorList>
            <person name="Pittet V."/>
            <person name="Abegunde T."/>
            <person name="Marfleet T."/>
            <person name="Haakensen M."/>
            <person name="Morrow K."/>
            <person name="Jayaprakash T."/>
            <person name="Schroeder K."/>
            <person name="Trost B."/>
            <person name="Byrns S."/>
            <person name="Bergsveinson J."/>
            <person name="Kusalik A."/>
            <person name="Ziola B."/>
        </authorList>
    </citation>
    <scope>NUCLEOTIDE SEQUENCE [LARGE SCALE GENOMIC DNA]</scope>
    <source>
        <strain evidence="1 2">ATCC BAA-344</strain>
    </source>
</reference>
<dbReference type="EMBL" id="CP003137">
    <property type="protein sequence ID" value="AEV95269.1"/>
    <property type="molecule type" value="Genomic_DNA"/>
</dbReference>
<sequence>MKQMGMTFEKGTLVKCRYVESMLNPIIGRVLNQLGDTVIIEVLHYSEVDRIKLKRKKYLLELKIVHCEAIKIRKMKKVQNKRY</sequence>
<dbReference type="AlphaFoldDB" id="G8PDD4"/>
<accession>G8PDD4</accession>
<evidence type="ECO:0000313" key="2">
    <source>
        <dbReference type="Proteomes" id="UP000005444"/>
    </source>
</evidence>
<protein>
    <submittedName>
        <fullName evidence="1">Uncharacterized protein</fullName>
    </submittedName>
</protein>
<keyword evidence="2" id="KW-1185">Reference proteome</keyword>